<dbReference type="AlphaFoldDB" id="A0A6V7TL20"/>
<dbReference type="InterPro" id="IPR000387">
    <property type="entry name" value="Tyr_Pase_dom"/>
</dbReference>
<dbReference type="InterPro" id="IPR050348">
    <property type="entry name" value="Protein-Tyr_Phosphatase"/>
</dbReference>
<dbReference type="InterPro" id="IPR003595">
    <property type="entry name" value="Tyr_Pase_cat"/>
</dbReference>
<dbReference type="CDD" id="cd00047">
    <property type="entry name" value="PTPc"/>
    <property type="match status" value="1"/>
</dbReference>
<dbReference type="PANTHER" id="PTHR19134:SF449">
    <property type="entry name" value="TYROSINE-PROTEIN PHOSPHATASE 1"/>
    <property type="match status" value="1"/>
</dbReference>
<dbReference type="SUPFAM" id="SSF52799">
    <property type="entry name" value="(Phosphotyrosine protein) phosphatases II"/>
    <property type="match status" value="1"/>
</dbReference>
<dbReference type="PRINTS" id="PR00700">
    <property type="entry name" value="PRTYPHPHTASE"/>
</dbReference>
<feature type="domain" description="Tyrosine-protein phosphatase" evidence="1">
    <location>
        <begin position="1"/>
        <end position="182"/>
    </location>
</feature>
<evidence type="ECO:0000259" key="1">
    <source>
        <dbReference type="PROSITE" id="PS50055"/>
    </source>
</evidence>
<dbReference type="Gene3D" id="3.90.190.10">
    <property type="entry name" value="Protein tyrosine phosphatase superfamily"/>
    <property type="match status" value="1"/>
</dbReference>
<reference evidence="3 4" key="1">
    <citation type="submission" date="2020-08" db="EMBL/GenBank/DDBJ databases">
        <authorList>
            <person name="Koutsovoulos G."/>
            <person name="Danchin GJ E."/>
        </authorList>
    </citation>
    <scope>NUCLEOTIDE SEQUENCE [LARGE SCALE GENOMIC DNA]</scope>
</reference>
<dbReference type="OrthoDB" id="6058203at2759"/>
<dbReference type="Pfam" id="PF00102">
    <property type="entry name" value="Y_phosphatase"/>
    <property type="match status" value="1"/>
</dbReference>
<sequence length="188" mass="21747">MINDQQTYTIVMLSTEQDFLPHEMYWPREISKRLVLGKNNELIITLTEEVVLPYFIQRKLHYRFTKTEKGGSSSGRDVLQYSFKQWTSGASIPNSAKSLLDLIGRVLERQSNIPCAGPIILHCRDGSAENGIFCCVSLLVERLRSEQMIDVFRTVKSLQQQRPLLFTKIEQYSFAYDCVTEYLNLLNK</sequence>
<dbReference type="SMART" id="SM00194">
    <property type="entry name" value="PTPc"/>
    <property type="match status" value="1"/>
</dbReference>
<dbReference type="Proteomes" id="UP000580250">
    <property type="component" value="Unassembled WGS sequence"/>
</dbReference>
<evidence type="ECO:0000259" key="2">
    <source>
        <dbReference type="PROSITE" id="PS50056"/>
    </source>
</evidence>
<accession>A0A6V7TL20</accession>
<dbReference type="PANTHER" id="PTHR19134">
    <property type="entry name" value="RECEPTOR-TYPE TYROSINE-PROTEIN PHOSPHATASE"/>
    <property type="match status" value="1"/>
</dbReference>
<dbReference type="PROSITE" id="PS50055">
    <property type="entry name" value="TYR_PHOSPHATASE_PTP"/>
    <property type="match status" value="1"/>
</dbReference>
<dbReference type="EMBL" id="CAJEWN010000005">
    <property type="protein sequence ID" value="CAD2126511.1"/>
    <property type="molecule type" value="Genomic_DNA"/>
</dbReference>
<protein>
    <submittedName>
        <fullName evidence="3">Uncharacterized protein</fullName>
    </submittedName>
</protein>
<dbReference type="InterPro" id="IPR029021">
    <property type="entry name" value="Prot-tyrosine_phosphatase-like"/>
</dbReference>
<comment type="caution">
    <text evidence="3">The sequence shown here is derived from an EMBL/GenBank/DDBJ whole genome shotgun (WGS) entry which is preliminary data.</text>
</comment>
<feature type="domain" description="Tyrosine specific protein phosphatases" evidence="2">
    <location>
        <begin position="97"/>
        <end position="173"/>
    </location>
</feature>
<dbReference type="InterPro" id="IPR000242">
    <property type="entry name" value="PTP_cat"/>
</dbReference>
<dbReference type="GO" id="GO:0004725">
    <property type="term" value="F:protein tyrosine phosphatase activity"/>
    <property type="evidence" value="ECO:0007669"/>
    <property type="project" value="InterPro"/>
</dbReference>
<name>A0A6V7TL20_MELEN</name>
<proteinExistence type="predicted"/>
<evidence type="ECO:0000313" key="4">
    <source>
        <dbReference type="Proteomes" id="UP000580250"/>
    </source>
</evidence>
<dbReference type="PROSITE" id="PS50056">
    <property type="entry name" value="TYR_PHOSPHATASE_2"/>
    <property type="match status" value="1"/>
</dbReference>
<evidence type="ECO:0000313" key="3">
    <source>
        <dbReference type="EMBL" id="CAD2126511.1"/>
    </source>
</evidence>
<dbReference type="SMART" id="SM00404">
    <property type="entry name" value="PTPc_motif"/>
    <property type="match status" value="1"/>
</dbReference>
<organism evidence="3 4">
    <name type="scientific">Meloidogyne enterolobii</name>
    <name type="common">Root-knot nematode worm</name>
    <name type="synonym">Meloidogyne mayaguensis</name>
    <dbReference type="NCBI Taxonomy" id="390850"/>
    <lineage>
        <taxon>Eukaryota</taxon>
        <taxon>Metazoa</taxon>
        <taxon>Ecdysozoa</taxon>
        <taxon>Nematoda</taxon>
        <taxon>Chromadorea</taxon>
        <taxon>Rhabditida</taxon>
        <taxon>Tylenchina</taxon>
        <taxon>Tylenchomorpha</taxon>
        <taxon>Tylenchoidea</taxon>
        <taxon>Meloidogynidae</taxon>
        <taxon>Meloidogyninae</taxon>
        <taxon>Meloidogyne</taxon>
    </lineage>
</organism>
<gene>
    <name evidence="3" type="ORF">MENT_LOCUS1524</name>
</gene>